<keyword evidence="1" id="KW-0732">Signal</keyword>
<feature type="chain" id="PRO_5045790242" evidence="1">
    <location>
        <begin position="17"/>
        <end position="132"/>
    </location>
</feature>
<evidence type="ECO:0000313" key="2">
    <source>
        <dbReference type="EMBL" id="KAK6746334.1"/>
    </source>
</evidence>
<evidence type="ECO:0000256" key="1">
    <source>
        <dbReference type="SAM" id="SignalP"/>
    </source>
</evidence>
<feature type="signal peptide" evidence="1">
    <location>
        <begin position="1"/>
        <end position="16"/>
    </location>
</feature>
<dbReference type="EMBL" id="JAVFWL010000003">
    <property type="protein sequence ID" value="KAK6746334.1"/>
    <property type="molecule type" value="Genomic_DNA"/>
</dbReference>
<comment type="caution">
    <text evidence="2">The sequence shown here is derived from an EMBL/GenBank/DDBJ whole genome shotgun (WGS) entry which is preliminary data.</text>
</comment>
<protein>
    <submittedName>
        <fullName evidence="2">Uncharacterized protein</fullName>
    </submittedName>
</protein>
<organism evidence="2 3">
    <name type="scientific">Necator americanus</name>
    <name type="common">Human hookworm</name>
    <dbReference type="NCBI Taxonomy" id="51031"/>
    <lineage>
        <taxon>Eukaryota</taxon>
        <taxon>Metazoa</taxon>
        <taxon>Ecdysozoa</taxon>
        <taxon>Nematoda</taxon>
        <taxon>Chromadorea</taxon>
        <taxon>Rhabditida</taxon>
        <taxon>Rhabditina</taxon>
        <taxon>Rhabditomorpha</taxon>
        <taxon>Strongyloidea</taxon>
        <taxon>Ancylostomatidae</taxon>
        <taxon>Bunostominae</taxon>
        <taxon>Necator</taxon>
    </lineage>
</organism>
<evidence type="ECO:0000313" key="3">
    <source>
        <dbReference type="Proteomes" id="UP001303046"/>
    </source>
</evidence>
<sequence length="132" mass="14913">MRYLLLLAFCIWIAYAKEKCSWEGRKFIAALVKEAPKPTVEAAEKVFQKKLNGEDPIISVTFKEEDGKEYTYVMVGQGESEKVDVWVFENSGSTLVNGKASDGKTLLYKIAHCSSFGGRPRMYKSFQLALEE</sequence>
<reference evidence="2 3" key="1">
    <citation type="submission" date="2023-08" db="EMBL/GenBank/DDBJ databases">
        <title>A Necator americanus chromosomal reference genome.</title>
        <authorList>
            <person name="Ilik V."/>
            <person name="Petrzelkova K.J."/>
            <person name="Pardy F."/>
            <person name="Fuh T."/>
            <person name="Niatou-Singa F.S."/>
            <person name="Gouil Q."/>
            <person name="Baker L."/>
            <person name="Ritchie M.E."/>
            <person name="Jex A.R."/>
            <person name="Gazzola D."/>
            <person name="Li H."/>
            <person name="Toshio Fujiwara R."/>
            <person name="Zhan B."/>
            <person name="Aroian R.V."/>
            <person name="Pafco B."/>
            <person name="Schwarz E.M."/>
        </authorList>
    </citation>
    <scope>NUCLEOTIDE SEQUENCE [LARGE SCALE GENOMIC DNA]</scope>
    <source>
        <strain evidence="2 3">Aroian</strain>
        <tissue evidence="2">Whole animal</tissue>
    </source>
</reference>
<keyword evidence="3" id="KW-1185">Reference proteome</keyword>
<gene>
    <name evidence="2" type="primary">Necator_chrIII.g13209</name>
    <name evidence="2" type="ORF">RB195_012442</name>
</gene>
<accession>A0ABR1D788</accession>
<dbReference type="Proteomes" id="UP001303046">
    <property type="component" value="Unassembled WGS sequence"/>
</dbReference>
<name>A0ABR1D788_NECAM</name>
<proteinExistence type="predicted"/>